<accession>A0A858Q846</accession>
<dbReference type="InterPro" id="IPR003544">
    <property type="entry name" value="Cyt_c_biogenesis_CcmB"/>
</dbReference>
<evidence type="ECO:0000256" key="4">
    <source>
        <dbReference type="ARBA" id="ARBA00016452"/>
    </source>
</evidence>
<evidence type="ECO:0000313" key="15">
    <source>
        <dbReference type="Proteomes" id="UP000503004"/>
    </source>
</evidence>
<dbReference type="GO" id="GO:1903607">
    <property type="term" value="P:cytochrome c biosynthetic process"/>
    <property type="evidence" value="ECO:0007669"/>
    <property type="project" value="TreeGrafter"/>
</dbReference>
<keyword evidence="8 13" id="KW-0812">Transmembrane</keyword>
<evidence type="ECO:0000256" key="1">
    <source>
        <dbReference type="ARBA" id="ARBA00002442"/>
    </source>
</evidence>
<evidence type="ECO:0000256" key="8">
    <source>
        <dbReference type="ARBA" id="ARBA00022692"/>
    </source>
</evidence>
<dbReference type="PRINTS" id="PR01414">
    <property type="entry name" value="CCMBBIOGNSIS"/>
</dbReference>
<keyword evidence="11 12" id="KW-0472">Membrane</keyword>
<gene>
    <name evidence="14" type="primary">ccmB</name>
    <name evidence="14" type="ORF">GNH96_08460</name>
</gene>
<dbReference type="PANTHER" id="PTHR30070">
    <property type="entry name" value="HEME EXPORTER PROTEIN B"/>
    <property type="match status" value="1"/>
</dbReference>
<feature type="transmembrane region" description="Helical" evidence="13">
    <location>
        <begin position="54"/>
        <end position="75"/>
    </location>
</feature>
<dbReference type="EMBL" id="CP046565">
    <property type="protein sequence ID" value="QJD29997.1"/>
    <property type="molecule type" value="Genomic_DNA"/>
</dbReference>
<evidence type="ECO:0000256" key="11">
    <source>
        <dbReference type="ARBA" id="ARBA00023136"/>
    </source>
</evidence>
<feature type="transmembrane region" description="Helical" evidence="13">
    <location>
        <begin position="136"/>
        <end position="157"/>
    </location>
</feature>
<evidence type="ECO:0000313" key="14">
    <source>
        <dbReference type="EMBL" id="QJD29997.1"/>
    </source>
</evidence>
<keyword evidence="6 12" id="KW-1003">Cell membrane</keyword>
<keyword evidence="5 12" id="KW-0813">Transport</keyword>
<dbReference type="AlphaFoldDB" id="A0A858Q846"/>
<evidence type="ECO:0000256" key="10">
    <source>
        <dbReference type="ARBA" id="ARBA00022989"/>
    </source>
</evidence>
<evidence type="ECO:0000256" key="9">
    <source>
        <dbReference type="ARBA" id="ARBA00022748"/>
    </source>
</evidence>
<dbReference type="PIRSF" id="PIRSF002764">
    <property type="entry name" value="CcmB"/>
    <property type="match status" value="1"/>
</dbReference>
<evidence type="ECO:0000256" key="7">
    <source>
        <dbReference type="ARBA" id="ARBA00022519"/>
    </source>
</evidence>
<comment type="similarity">
    <text evidence="3 12">Belongs to the CcmB/CycW/HelB family.</text>
</comment>
<sequence length="225" mass="23794">MNGLASAFFAILRRDLMLAFRHRGELANPLLFFLIIVTLYPLGVSPDPELLRKIAPGVIWIAALLAALFSLENLFRGDFDDGSLEQMLLSPQPLSVLVVAKVLAHWLVSGLPMLFLAPLLALLLDMPSKAAWALETTLAIGTPLLSLIGAIGVALTVGLKRGGILLTLLILPLYIPVLIFATNAVAAAGAGMPVEGQLYFLAALLVLALTLAPVAIAAALRISMS</sequence>
<comment type="subcellular location">
    <subcellularLocation>
        <location evidence="2">Cell inner membrane</location>
        <topology evidence="2">Multi-pass membrane protein</topology>
    </subcellularLocation>
</comment>
<feature type="transmembrane region" description="Helical" evidence="13">
    <location>
        <begin position="96"/>
        <end position="124"/>
    </location>
</feature>
<reference evidence="15" key="1">
    <citation type="submission" date="2019-12" db="EMBL/GenBank/DDBJ databases">
        <authorList>
            <person name="Awala S.I."/>
            <person name="Rhee S.K."/>
        </authorList>
    </citation>
    <scope>NUCLEOTIDE SEQUENCE [LARGE SCALE GENOMIC DNA]</scope>
    <source>
        <strain evidence="15">IM1</strain>
    </source>
</reference>
<dbReference type="GO" id="GO:0017004">
    <property type="term" value="P:cytochrome complex assembly"/>
    <property type="evidence" value="ECO:0007669"/>
    <property type="project" value="UniProtKB-KW"/>
</dbReference>
<dbReference type="Proteomes" id="UP000503004">
    <property type="component" value="Chromosome"/>
</dbReference>
<comment type="function">
    <text evidence="1 12">Required for the export of heme to the periplasm for the biogenesis of c-type cytochromes.</text>
</comment>
<protein>
    <recommendedName>
        <fullName evidence="4 12">Heme exporter protein B</fullName>
    </recommendedName>
</protein>
<dbReference type="GO" id="GO:0005886">
    <property type="term" value="C:plasma membrane"/>
    <property type="evidence" value="ECO:0007669"/>
    <property type="project" value="UniProtKB-SubCell"/>
</dbReference>
<dbReference type="KEGG" id="metu:GNH96_08460"/>
<feature type="transmembrane region" description="Helical" evidence="13">
    <location>
        <begin position="164"/>
        <end position="186"/>
    </location>
</feature>
<dbReference type="GO" id="GO:0015232">
    <property type="term" value="F:heme transmembrane transporter activity"/>
    <property type="evidence" value="ECO:0007669"/>
    <property type="project" value="InterPro"/>
</dbReference>
<dbReference type="RefSeq" id="WP_169603277.1">
    <property type="nucleotide sequence ID" value="NZ_CP046565.1"/>
</dbReference>
<evidence type="ECO:0000256" key="3">
    <source>
        <dbReference type="ARBA" id="ARBA00010544"/>
    </source>
</evidence>
<dbReference type="Pfam" id="PF03379">
    <property type="entry name" value="CcmB"/>
    <property type="match status" value="1"/>
</dbReference>
<feature type="transmembrane region" description="Helical" evidence="13">
    <location>
        <begin position="198"/>
        <end position="220"/>
    </location>
</feature>
<name>A0A858Q846_9GAMM</name>
<feature type="transmembrane region" description="Helical" evidence="13">
    <location>
        <begin position="26"/>
        <end position="42"/>
    </location>
</feature>
<dbReference type="PANTHER" id="PTHR30070:SF1">
    <property type="entry name" value="CYTOCHROME C BIOGENESIS B-RELATED"/>
    <property type="match status" value="1"/>
</dbReference>
<evidence type="ECO:0000256" key="13">
    <source>
        <dbReference type="SAM" id="Phobius"/>
    </source>
</evidence>
<evidence type="ECO:0000256" key="2">
    <source>
        <dbReference type="ARBA" id="ARBA00004429"/>
    </source>
</evidence>
<dbReference type="InterPro" id="IPR026031">
    <property type="entry name" value="Cyt_c_CcmB_bac"/>
</dbReference>
<keyword evidence="10 13" id="KW-1133">Transmembrane helix</keyword>
<evidence type="ECO:0000256" key="6">
    <source>
        <dbReference type="ARBA" id="ARBA00022475"/>
    </source>
</evidence>
<keyword evidence="7 12" id="KW-0997">Cell inner membrane</keyword>
<evidence type="ECO:0000256" key="5">
    <source>
        <dbReference type="ARBA" id="ARBA00022448"/>
    </source>
</evidence>
<evidence type="ECO:0000256" key="12">
    <source>
        <dbReference type="PIRNR" id="PIRNR002764"/>
    </source>
</evidence>
<keyword evidence="15" id="KW-1185">Reference proteome</keyword>
<dbReference type="NCBIfam" id="TIGR01190">
    <property type="entry name" value="ccmB"/>
    <property type="match status" value="1"/>
</dbReference>
<keyword evidence="9 12" id="KW-0201">Cytochrome c-type biogenesis</keyword>
<organism evidence="14 15">
    <name type="scientific">Methylococcus geothermalis</name>
    <dbReference type="NCBI Taxonomy" id="2681310"/>
    <lineage>
        <taxon>Bacteria</taxon>
        <taxon>Pseudomonadati</taxon>
        <taxon>Pseudomonadota</taxon>
        <taxon>Gammaproteobacteria</taxon>
        <taxon>Methylococcales</taxon>
        <taxon>Methylococcaceae</taxon>
        <taxon>Methylococcus</taxon>
    </lineage>
</organism>
<proteinExistence type="inferred from homology"/>